<feature type="region of interest" description="Disordered" evidence="1">
    <location>
        <begin position="273"/>
        <end position="348"/>
    </location>
</feature>
<proteinExistence type="predicted"/>
<keyword evidence="3" id="KW-1185">Reference proteome</keyword>
<reference evidence="2 3" key="1">
    <citation type="journal article" date="2024" name="Microbiol. Resour. Announc.">
        <title>Genome annotations for the ascomycete fungi Trichoderma harzianum, Trichoderma aggressivum, and Purpureocillium lilacinum.</title>
        <authorList>
            <person name="Beijen E.P.W."/>
            <person name="Ohm R.A."/>
        </authorList>
    </citation>
    <scope>NUCLEOTIDE SEQUENCE [LARGE SCALE GENOMIC DNA]</scope>
    <source>
        <strain evidence="2 3">CBS 150709</strain>
    </source>
</reference>
<evidence type="ECO:0000256" key="1">
    <source>
        <dbReference type="SAM" id="MobiDB-lite"/>
    </source>
</evidence>
<protein>
    <submittedName>
        <fullName evidence="2">Uncharacterized protein</fullName>
    </submittedName>
</protein>
<feature type="region of interest" description="Disordered" evidence="1">
    <location>
        <begin position="736"/>
        <end position="771"/>
    </location>
</feature>
<accession>A0ABR0C4L3</accession>
<name>A0ABR0C4L3_PURLI</name>
<sequence>MDENQTVVRLSSKGLRRWRMGKRAADEVFANVLPVEDGRYRMARELKVEPARGCDAWSLPDGWMLRQAASRQSTLEIFRPACTLGCRSAWAGAGRGGGLAEENAGHRVTCHLGRPYPSSRLQHGSSRCPYGVRPVARQVLPTNVKRTVRIIYFRRLFATLGREAEFTFSSERWKIATCVKAWSRDMRQSELGHQGKGRRWAWSWDLVTGPPQKLTIDPSRPPSSRRVQYSGTLHVFLTSGKHSAETTGPQRLTHAPWLAPSGLSLLSSSRIASSHHITRQHDGESRTPPPLPRQAQVVEERVRAQTPNGMRATKQREGSDDEAPWKHRDLSAGQKGATGGEGCGGWGREEQSADAETLLVLNPRMRRVLHCTWKQNAVPMSGLSRGVRAIEGMEHSGNKCDFCRPRDALPAPAPLFSSGPGLRGGELWADTAGSRLAGGLHARAGVGLAGARLSNWGWGGLARCTPRWFPACVRPASNAVWAWGQNSGGAARRLEQYRTGTWQRTAGDVQVGACTSAIPLMGPGPSLMDLTPPTPDSSQARGHENRLLLVACAGEKGQWLPESERGATRARGTCQSGSPVAVPISTIPSQLHAEQINELPRHTFMPCRLLRGGCRSSIRRVVCFFARPSMPQSASYRPSCSSLHGYRLAVAAWFIIPDTGIKPAHTPQPLAADAWTCLHRFARTGCARKSRPPGPGSPLWALCVAHDLTLQAHHHQHHPTPGAIILAPLRRRLVTGTSKGGFPTKKTRKLGTPCANDWLPSSNPGVMETAG</sequence>
<dbReference type="EMBL" id="JAWRVI010000014">
    <property type="protein sequence ID" value="KAK4090633.1"/>
    <property type="molecule type" value="Genomic_DNA"/>
</dbReference>
<evidence type="ECO:0000313" key="3">
    <source>
        <dbReference type="Proteomes" id="UP001287286"/>
    </source>
</evidence>
<feature type="compositionally biased region" description="Basic and acidic residues" evidence="1">
    <location>
        <begin position="314"/>
        <end position="330"/>
    </location>
</feature>
<organism evidence="2 3">
    <name type="scientific">Purpureocillium lilacinum</name>
    <name type="common">Paecilomyces lilacinus</name>
    <dbReference type="NCBI Taxonomy" id="33203"/>
    <lineage>
        <taxon>Eukaryota</taxon>
        <taxon>Fungi</taxon>
        <taxon>Dikarya</taxon>
        <taxon>Ascomycota</taxon>
        <taxon>Pezizomycotina</taxon>
        <taxon>Sordariomycetes</taxon>
        <taxon>Hypocreomycetidae</taxon>
        <taxon>Hypocreales</taxon>
        <taxon>Ophiocordycipitaceae</taxon>
        <taxon>Purpureocillium</taxon>
    </lineage>
</organism>
<comment type="caution">
    <text evidence="2">The sequence shown here is derived from an EMBL/GenBank/DDBJ whole genome shotgun (WGS) entry which is preliminary data.</text>
</comment>
<feature type="compositionally biased region" description="Gly residues" evidence="1">
    <location>
        <begin position="336"/>
        <end position="346"/>
    </location>
</feature>
<gene>
    <name evidence="2" type="ORF">Purlil1_4769</name>
</gene>
<dbReference type="Proteomes" id="UP001287286">
    <property type="component" value="Unassembled WGS sequence"/>
</dbReference>
<evidence type="ECO:0000313" key="2">
    <source>
        <dbReference type="EMBL" id="KAK4090633.1"/>
    </source>
</evidence>